<accession>G7QBG1</accession>
<evidence type="ECO:0000313" key="2">
    <source>
        <dbReference type="EMBL" id="EHJ49384.1"/>
    </source>
</evidence>
<feature type="chain" id="PRO_5003503477" description="Lipoprotein" evidence="1">
    <location>
        <begin position="23"/>
        <end position="63"/>
    </location>
</feature>
<protein>
    <recommendedName>
        <fullName evidence="4">Lipoprotein</fullName>
    </recommendedName>
</protein>
<dbReference type="RefSeq" id="WP_009182712.1">
    <property type="nucleotide sequence ID" value="NZ_CM001368.1"/>
</dbReference>
<dbReference type="STRING" id="694327.DFW101_3386"/>
<reference evidence="3" key="1">
    <citation type="journal article" date="2015" name="Genome Announc.">
        <title>High-Quality Draft Genome Sequence of Desulfovibrio carbinoliphilus FW-101-2B, an Organic Acid-Oxidizing Sulfate-Reducing Bacterium Isolated from Uranium(VI)-Contaminated Groundwater.</title>
        <authorList>
            <person name="Ramsay B.D."/>
            <person name="Hwang C."/>
            <person name="Woo H.L."/>
            <person name="Carroll S.L."/>
            <person name="Lucas S."/>
            <person name="Han J."/>
            <person name="Lapidus A.L."/>
            <person name="Cheng J.F."/>
            <person name="Goodwin L.A."/>
            <person name="Pitluck S."/>
            <person name="Peters L."/>
            <person name="Chertkov O."/>
            <person name="Held B."/>
            <person name="Detter J.C."/>
            <person name="Han C.S."/>
            <person name="Tapia R."/>
            <person name="Land M.L."/>
            <person name="Hauser L.J."/>
            <person name="Kyrpides N.C."/>
            <person name="Ivanova N.N."/>
            <person name="Mikhailova N."/>
            <person name="Pagani I."/>
            <person name="Woyke T."/>
            <person name="Arkin A.P."/>
            <person name="Dehal P."/>
            <person name="Chivian D."/>
            <person name="Criddle C.S."/>
            <person name="Wu W."/>
            <person name="Chakraborty R."/>
            <person name="Hazen T.C."/>
            <person name="Fields M.W."/>
        </authorList>
    </citation>
    <scope>NUCLEOTIDE SEQUENCE [LARGE SCALE GENOMIC DNA]</scope>
    <source>
        <strain evidence="3">FW-101-2B</strain>
    </source>
</reference>
<evidence type="ECO:0000313" key="3">
    <source>
        <dbReference type="Proteomes" id="UP000004662"/>
    </source>
</evidence>
<dbReference type="EMBL" id="CM001368">
    <property type="protein sequence ID" value="EHJ49384.1"/>
    <property type="molecule type" value="Genomic_DNA"/>
</dbReference>
<dbReference type="AlphaFoldDB" id="G7QBG1"/>
<dbReference type="PROSITE" id="PS51257">
    <property type="entry name" value="PROKAR_LIPOPROTEIN"/>
    <property type="match status" value="1"/>
</dbReference>
<organism evidence="2 3">
    <name type="scientific">Solidesulfovibrio carbinoliphilus subsp. oakridgensis</name>
    <dbReference type="NCBI Taxonomy" id="694327"/>
    <lineage>
        <taxon>Bacteria</taxon>
        <taxon>Pseudomonadati</taxon>
        <taxon>Thermodesulfobacteriota</taxon>
        <taxon>Desulfovibrionia</taxon>
        <taxon>Desulfovibrionales</taxon>
        <taxon>Desulfovibrionaceae</taxon>
        <taxon>Solidesulfovibrio</taxon>
    </lineage>
</organism>
<evidence type="ECO:0000256" key="1">
    <source>
        <dbReference type="SAM" id="SignalP"/>
    </source>
</evidence>
<keyword evidence="1" id="KW-0732">Signal</keyword>
<keyword evidence="3" id="KW-1185">Reference proteome</keyword>
<evidence type="ECO:0008006" key="4">
    <source>
        <dbReference type="Google" id="ProtNLM"/>
    </source>
</evidence>
<dbReference type="eggNOG" id="ENOG503188C">
    <property type="taxonomic scope" value="Bacteria"/>
</dbReference>
<dbReference type="OrthoDB" id="5461254at2"/>
<gene>
    <name evidence="2" type="ORF">DFW101_3386</name>
</gene>
<dbReference type="Proteomes" id="UP000004662">
    <property type="component" value="Chromosome"/>
</dbReference>
<proteinExistence type="predicted"/>
<dbReference type="HOGENOM" id="CLU_2952912_0_0_7"/>
<sequence length="63" mass="6963">MPRTIALVLAAFAALASLAACAPVGTGELERLYNRENNDRLTQIAGRQDFRTFRQKTPSFLLP</sequence>
<name>G7QBG1_9BACT</name>
<feature type="signal peptide" evidence="1">
    <location>
        <begin position="1"/>
        <end position="22"/>
    </location>
</feature>